<feature type="transmembrane region" description="Helical" evidence="1">
    <location>
        <begin position="138"/>
        <end position="158"/>
    </location>
</feature>
<evidence type="ECO:0000256" key="1">
    <source>
        <dbReference type="SAM" id="Phobius"/>
    </source>
</evidence>
<name>C5BS76_TERTT</name>
<dbReference type="EMBL" id="CP001614">
    <property type="protein sequence ID" value="ACR14741.1"/>
    <property type="molecule type" value="Genomic_DNA"/>
</dbReference>
<feature type="transmembrane region" description="Helical" evidence="1">
    <location>
        <begin position="199"/>
        <end position="221"/>
    </location>
</feature>
<evidence type="ECO:0000313" key="4">
    <source>
        <dbReference type="Proteomes" id="UP000009080"/>
    </source>
</evidence>
<dbReference type="SUPFAM" id="SSF103481">
    <property type="entry name" value="Multidrug resistance efflux transporter EmrE"/>
    <property type="match status" value="2"/>
</dbReference>
<dbReference type="Gene3D" id="1.10.3730.20">
    <property type="match status" value="1"/>
</dbReference>
<reference evidence="3 4" key="1">
    <citation type="journal article" date="2009" name="PLoS ONE">
        <title>The complete genome of Teredinibacter turnerae T7901: an intracellular endosymbiont of marine wood-boring bivalves (shipworms).</title>
        <authorList>
            <person name="Yang J.C."/>
            <person name="Madupu R."/>
            <person name="Durkin A.S."/>
            <person name="Ekborg N.A."/>
            <person name="Pedamallu C.S."/>
            <person name="Hostetler J.B."/>
            <person name="Radune D."/>
            <person name="Toms B.S."/>
            <person name="Henrissat B."/>
            <person name="Coutinho P.M."/>
            <person name="Schwarz S."/>
            <person name="Field L."/>
            <person name="Trindade-Silva A.E."/>
            <person name="Soares C.A.G."/>
            <person name="Elshahawi S."/>
            <person name="Hanora A."/>
            <person name="Schmidt E.W."/>
            <person name="Haygood M.G."/>
            <person name="Posfai J."/>
            <person name="Benner J."/>
            <person name="Madinger C."/>
            <person name="Nove J."/>
            <person name="Anton B."/>
            <person name="Chaudhary K."/>
            <person name="Foster J."/>
            <person name="Holman A."/>
            <person name="Kumar S."/>
            <person name="Lessard P.A."/>
            <person name="Luyten Y.A."/>
            <person name="Slatko B."/>
            <person name="Wood N."/>
            <person name="Wu B."/>
            <person name="Teplitski M."/>
            <person name="Mougous J.D."/>
            <person name="Ward N."/>
            <person name="Eisen J.A."/>
            <person name="Badger J.H."/>
            <person name="Distel D.L."/>
        </authorList>
    </citation>
    <scope>NUCLEOTIDE SEQUENCE [LARGE SCALE GENOMIC DNA]</scope>
    <source>
        <strain evidence="4">ATCC 39867 / T7901</strain>
    </source>
</reference>
<dbReference type="PANTHER" id="PTHR22911">
    <property type="entry name" value="ACYL-MALONYL CONDENSING ENZYME-RELATED"/>
    <property type="match status" value="1"/>
</dbReference>
<feature type="transmembrane region" description="Helical" evidence="1">
    <location>
        <begin position="170"/>
        <end position="187"/>
    </location>
</feature>
<keyword evidence="1" id="KW-1133">Transmembrane helix</keyword>
<dbReference type="PANTHER" id="PTHR22911:SF79">
    <property type="entry name" value="MOBA-LIKE NTP TRANSFERASE DOMAIN-CONTAINING PROTEIN"/>
    <property type="match status" value="1"/>
</dbReference>
<protein>
    <submittedName>
        <fullName evidence="3">Membrane protein</fullName>
    </submittedName>
</protein>
<feature type="transmembrane region" description="Helical" evidence="1">
    <location>
        <begin position="227"/>
        <end position="251"/>
    </location>
</feature>
<sequence length="308" mass="33186">MTPFLSIQLSFFMSRFFLPLNTGFGALYLSVFLLSVNGLFARSIELDSTSITQLRSVIAGGAIIALCLLQKRSLLVAPRSLLVVYFLGVLLGLHWVTYFQAMQSSSVAVGILALFTHPVFTVLLEPIFQGRRPEGKDLLAALVVAGGITVMVSAQLGGSDQLSAEQIRTGVFWGVGSALLFAFRNTAQKYWLHHVPSTSLMFHQVLVVALMLAAFTDWSAVSGMAPINWLLLLLLGSFCTAGAHTFVSVALKHLPAKTVALISCLQPVLAALFAWLILSEKPAIQVLLGGAIIVAVAAFESRTQHKSE</sequence>
<gene>
    <name evidence="3" type="ordered locus">TERTU_3691</name>
</gene>
<accession>C5BS76</accession>
<dbReference type="STRING" id="377629.TERTU_3691"/>
<feature type="transmembrane region" description="Helical" evidence="1">
    <location>
        <begin position="283"/>
        <end position="299"/>
    </location>
</feature>
<feature type="transmembrane region" description="Helical" evidence="1">
    <location>
        <begin position="16"/>
        <end position="40"/>
    </location>
</feature>
<dbReference type="eggNOG" id="COG0697">
    <property type="taxonomic scope" value="Bacteria"/>
</dbReference>
<dbReference type="KEGG" id="ttu:TERTU_3691"/>
<evidence type="ECO:0000259" key="2">
    <source>
        <dbReference type="Pfam" id="PF00892"/>
    </source>
</evidence>
<dbReference type="HOGENOM" id="CLU_033863_15_3_6"/>
<feature type="transmembrane region" description="Helical" evidence="1">
    <location>
        <begin position="258"/>
        <end position="277"/>
    </location>
</feature>
<feature type="transmembrane region" description="Helical" evidence="1">
    <location>
        <begin position="107"/>
        <end position="126"/>
    </location>
</feature>
<dbReference type="AlphaFoldDB" id="C5BS76"/>
<evidence type="ECO:0000313" key="3">
    <source>
        <dbReference type="EMBL" id="ACR14741.1"/>
    </source>
</evidence>
<dbReference type="GO" id="GO:0016020">
    <property type="term" value="C:membrane"/>
    <property type="evidence" value="ECO:0007669"/>
    <property type="project" value="InterPro"/>
</dbReference>
<keyword evidence="1" id="KW-0812">Transmembrane</keyword>
<proteinExistence type="predicted"/>
<feature type="domain" description="EamA" evidence="2">
    <location>
        <begin position="25"/>
        <end position="152"/>
    </location>
</feature>
<keyword evidence="4" id="KW-1185">Reference proteome</keyword>
<keyword evidence="1" id="KW-0472">Membrane</keyword>
<organism evidence="3 4">
    <name type="scientific">Teredinibacter turnerae (strain ATCC 39867 / T7901)</name>
    <dbReference type="NCBI Taxonomy" id="377629"/>
    <lineage>
        <taxon>Bacteria</taxon>
        <taxon>Pseudomonadati</taxon>
        <taxon>Pseudomonadota</taxon>
        <taxon>Gammaproteobacteria</taxon>
        <taxon>Cellvibrionales</taxon>
        <taxon>Cellvibrionaceae</taxon>
        <taxon>Teredinibacter</taxon>
    </lineage>
</organism>
<dbReference type="InterPro" id="IPR000620">
    <property type="entry name" value="EamA_dom"/>
</dbReference>
<feature type="transmembrane region" description="Helical" evidence="1">
    <location>
        <begin position="52"/>
        <end position="69"/>
    </location>
</feature>
<feature type="domain" description="EamA" evidence="2">
    <location>
        <begin position="169"/>
        <end position="297"/>
    </location>
</feature>
<dbReference type="Pfam" id="PF00892">
    <property type="entry name" value="EamA"/>
    <property type="match status" value="2"/>
</dbReference>
<feature type="transmembrane region" description="Helical" evidence="1">
    <location>
        <begin position="81"/>
        <end position="101"/>
    </location>
</feature>
<dbReference type="Proteomes" id="UP000009080">
    <property type="component" value="Chromosome"/>
</dbReference>
<dbReference type="InterPro" id="IPR037185">
    <property type="entry name" value="EmrE-like"/>
</dbReference>